<dbReference type="EMBL" id="BQNB010015965">
    <property type="protein sequence ID" value="GJT46208.1"/>
    <property type="molecule type" value="Genomic_DNA"/>
</dbReference>
<gene>
    <name evidence="1" type="ORF">Tco_0954923</name>
</gene>
<reference evidence="1" key="1">
    <citation type="journal article" date="2022" name="Int. J. Mol. Sci.">
        <title>Draft Genome of Tanacetum Coccineum: Genomic Comparison of Closely Related Tanacetum-Family Plants.</title>
        <authorList>
            <person name="Yamashiro T."/>
            <person name="Shiraishi A."/>
            <person name="Nakayama K."/>
            <person name="Satake H."/>
        </authorList>
    </citation>
    <scope>NUCLEOTIDE SEQUENCE</scope>
</reference>
<accession>A0ABQ5E5U9</accession>
<keyword evidence="2" id="KW-1185">Reference proteome</keyword>
<evidence type="ECO:0000313" key="1">
    <source>
        <dbReference type="EMBL" id="GJT46208.1"/>
    </source>
</evidence>
<evidence type="ECO:0000313" key="2">
    <source>
        <dbReference type="Proteomes" id="UP001151760"/>
    </source>
</evidence>
<dbReference type="Proteomes" id="UP001151760">
    <property type="component" value="Unassembled WGS sequence"/>
</dbReference>
<reference evidence="1" key="2">
    <citation type="submission" date="2022-01" db="EMBL/GenBank/DDBJ databases">
        <authorList>
            <person name="Yamashiro T."/>
            <person name="Shiraishi A."/>
            <person name="Satake H."/>
            <person name="Nakayama K."/>
        </authorList>
    </citation>
    <scope>NUCLEOTIDE SEQUENCE</scope>
</reference>
<comment type="caution">
    <text evidence="1">The sequence shown here is derived from an EMBL/GenBank/DDBJ whole genome shotgun (WGS) entry which is preliminary data.</text>
</comment>
<proteinExistence type="predicted"/>
<protein>
    <submittedName>
        <fullName evidence="1">Uncharacterized protein</fullName>
    </submittedName>
</protein>
<sequence length="239" mass="27520">MYLTIAPDEDKEVDYEILDKKYPIIDWKTECLSTKPHFDESKRLEEINLNVVTRSNGQKRYFSTLMIVLSVFDREDLDAVYKLVMDIYQDKIPEGFDKVILGDLIVMFNPDEQDEFWNSKHEWKGTQLTLLLGEELASPRSTVLGKDYSNLLIADSLLKTIWFINAPCYGNEALASPNTNELSIPEQTATVNKDVAGEREKKVAKLLKGQGCCLKKDREYKIKNKITNVRIHPLALKDR</sequence>
<name>A0ABQ5E5U9_9ASTR</name>
<organism evidence="1 2">
    <name type="scientific">Tanacetum coccineum</name>
    <dbReference type="NCBI Taxonomy" id="301880"/>
    <lineage>
        <taxon>Eukaryota</taxon>
        <taxon>Viridiplantae</taxon>
        <taxon>Streptophyta</taxon>
        <taxon>Embryophyta</taxon>
        <taxon>Tracheophyta</taxon>
        <taxon>Spermatophyta</taxon>
        <taxon>Magnoliopsida</taxon>
        <taxon>eudicotyledons</taxon>
        <taxon>Gunneridae</taxon>
        <taxon>Pentapetalae</taxon>
        <taxon>asterids</taxon>
        <taxon>campanulids</taxon>
        <taxon>Asterales</taxon>
        <taxon>Asteraceae</taxon>
        <taxon>Asteroideae</taxon>
        <taxon>Anthemideae</taxon>
        <taxon>Anthemidinae</taxon>
        <taxon>Tanacetum</taxon>
    </lineage>
</organism>